<feature type="region of interest" description="Disordered" evidence="1">
    <location>
        <begin position="1"/>
        <end position="30"/>
    </location>
</feature>
<organism evidence="2 3">
    <name type="scientific">Streptomyces europaeiscabiei</name>
    <dbReference type="NCBI Taxonomy" id="146819"/>
    <lineage>
        <taxon>Bacteria</taxon>
        <taxon>Bacillati</taxon>
        <taxon>Actinomycetota</taxon>
        <taxon>Actinomycetes</taxon>
        <taxon>Kitasatosporales</taxon>
        <taxon>Streptomycetaceae</taxon>
        <taxon>Streptomyces</taxon>
    </lineage>
</organism>
<keyword evidence="2" id="KW-0238">DNA-binding</keyword>
<evidence type="ECO:0000256" key="1">
    <source>
        <dbReference type="SAM" id="MobiDB-lite"/>
    </source>
</evidence>
<reference evidence="2 3" key="1">
    <citation type="journal article" date="2023" name="Microb. Genom.">
        <title>Mesoterricola silvestris gen. nov., sp. nov., Mesoterricola sediminis sp. nov., Geothrix oryzae sp. nov., Geothrix edaphica sp. nov., Geothrix rubra sp. nov., and Geothrix limicola sp. nov., six novel members of Acidobacteriota isolated from soils.</title>
        <authorList>
            <person name="Weisberg A.J."/>
            <person name="Pearce E."/>
            <person name="Kramer C.G."/>
            <person name="Chang J.H."/>
            <person name="Clarke C.R."/>
        </authorList>
    </citation>
    <scope>NUCLEOTIDE SEQUENCE [LARGE SCALE GENOMIC DNA]</scope>
    <source>
        <strain evidence="2 3">ID09-01A</strain>
    </source>
</reference>
<evidence type="ECO:0000313" key="2">
    <source>
        <dbReference type="EMBL" id="MDX3703693.1"/>
    </source>
</evidence>
<dbReference type="RefSeq" id="WP_046709019.1">
    <property type="nucleotide sequence ID" value="NZ_JARAUT010000012.1"/>
</dbReference>
<name>A0ABU4NNP8_9ACTN</name>
<protein>
    <submittedName>
        <fullName evidence="2">DNA-binding protein</fullName>
    </submittedName>
</protein>
<feature type="compositionally biased region" description="Low complexity" evidence="1">
    <location>
        <begin position="152"/>
        <end position="161"/>
    </location>
</feature>
<keyword evidence="3" id="KW-1185">Reference proteome</keyword>
<feature type="region of interest" description="Disordered" evidence="1">
    <location>
        <begin position="144"/>
        <end position="177"/>
    </location>
</feature>
<dbReference type="GO" id="GO:0003677">
    <property type="term" value="F:DNA binding"/>
    <property type="evidence" value="ECO:0007669"/>
    <property type="project" value="UniProtKB-KW"/>
</dbReference>
<sequence>MSSTSPSADGADPIPPGTPADPFTPPSADGARAQRVYTSLFRIAERHAATDEQRHRQVHPHVLGAHEAIRLVSYLLSGAALLADGEEGVDRADITAALTLIPLARGEMDELEVGLLEMARGRGMTWPEIAFGLGLQTPQAARQRYERLASRTETGTETGTKTDAETDAETDVEKTDR</sequence>
<gene>
    <name evidence="2" type="ORF">PV662_28840</name>
</gene>
<dbReference type="Proteomes" id="UP001271274">
    <property type="component" value="Unassembled WGS sequence"/>
</dbReference>
<comment type="caution">
    <text evidence="2">The sequence shown here is derived from an EMBL/GenBank/DDBJ whole genome shotgun (WGS) entry which is preliminary data.</text>
</comment>
<proteinExistence type="predicted"/>
<dbReference type="EMBL" id="JARAYU010000011">
    <property type="protein sequence ID" value="MDX3703693.1"/>
    <property type="molecule type" value="Genomic_DNA"/>
</dbReference>
<feature type="compositionally biased region" description="Pro residues" evidence="1">
    <location>
        <begin position="13"/>
        <end position="25"/>
    </location>
</feature>
<evidence type="ECO:0000313" key="3">
    <source>
        <dbReference type="Proteomes" id="UP001271274"/>
    </source>
</evidence>
<accession>A0ABU4NNP8</accession>